<protein>
    <submittedName>
        <fullName evidence="5">AraC-like DNA-binding protein</fullName>
    </submittedName>
</protein>
<keyword evidence="1" id="KW-0805">Transcription regulation</keyword>
<evidence type="ECO:0000256" key="2">
    <source>
        <dbReference type="ARBA" id="ARBA00023125"/>
    </source>
</evidence>
<sequence>MAYPSHAYAPSRHVVSDLRDTLFVQTLFDRLPDIVFSVKDLQGRYVAMSEACVERCGLQHKHDAIGKTAHDLFPRHMADRYAAQDSIVFSKHCPIIDNLDLTIYNDRQPGWCLSNKEPLFNRDGQLIGLVCLSKDLTELSRDGLIDERFAEMIDFIHAHYHQPLLLEALSDLSGLSVAQLDRRMKRVFQMSTGHFVRKTRLHAATYALVHTDASIADIAVESGFFDQSAMTRLLKQMTGMSPREYRLLMRENIISPTHAQ</sequence>
<dbReference type="Gene3D" id="1.10.10.60">
    <property type="entry name" value="Homeodomain-like"/>
    <property type="match status" value="1"/>
</dbReference>
<dbReference type="EMBL" id="JACHHY010000017">
    <property type="protein sequence ID" value="MBB5019521.1"/>
    <property type="molecule type" value="Genomic_DNA"/>
</dbReference>
<keyword evidence="2 5" id="KW-0238">DNA-binding</keyword>
<dbReference type="SMART" id="SM00342">
    <property type="entry name" value="HTH_ARAC"/>
    <property type="match status" value="1"/>
</dbReference>
<evidence type="ECO:0000313" key="6">
    <source>
        <dbReference type="Proteomes" id="UP000575898"/>
    </source>
</evidence>
<dbReference type="InterPro" id="IPR009057">
    <property type="entry name" value="Homeodomain-like_sf"/>
</dbReference>
<dbReference type="PANTHER" id="PTHR46796:SF13">
    <property type="entry name" value="HTH-TYPE TRANSCRIPTIONAL ACTIVATOR RHAS"/>
    <property type="match status" value="1"/>
</dbReference>
<name>A0A840MWH6_9PROT</name>
<feature type="domain" description="HTH araC/xylS-type" evidence="4">
    <location>
        <begin position="150"/>
        <end position="248"/>
    </location>
</feature>
<dbReference type="InterPro" id="IPR018060">
    <property type="entry name" value="HTH_AraC"/>
</dbReference>
<dbReference type="GO" id="GO:0003700">
    <property type="term" value="F:DNA-binding transcription factor activity"/>
    <property type="evidence" value="ECO:0007669"/>
    <property type="project" value="InterPro"/>
</dbReference>
<dbReference type="GO" id="GO:0043565">
    <property type="term" value="F:sequence-specific DNA binding"/>
    <property type="evidence" value="ECO:0007669"/>
    <property type="project" value="InterPro"/>
</dbReference>
<evidence type="ECO:0000259" key="4">
    <source>
        <dbReference type="PROSITE" id="PS01124"/>
    </source>
</evidence>
<keyword evidence="3" id="KW-0804">Transcription</keyword>
<evidence type="ECO:0000313" key="5">
    <source>
        <dbReference type="EMBL" id="MBB5019521.1"/>
    </source>
</evidence>
<dbReference type="Proteomes" id="UP000575898">
    <property type="component" value="Unassembled WGS sequence"/>
</dbReference>
<dbReference type="InterPro" id="IPR035965">
    <property type="entry name" value="PAS-like_dom_sf"/>
</dbReference>
<dbReference type="SUPFAM" id="SSF46689">
    <property type="entry name" value="Homeodomain-like"/>
    <property type="match status" value="2"/>
</dbReference>
<keyword evidence="6" id="KW-1185">Reference proteome</keyword>
<dbReference type="Pfam" id="PF08448">
    <property type="entry name" value="PAS_4"/>
    <property type="match status" value="1"/>
</dbReference>
<evidence type="ECO:0000256" key="3">
    <source>
        <dbReference type="ARBA" id="ARBA00023163"/>
    </source>
</evidence>
<comment type="caution">
    <text evidence="5">The sequence shown here is derived from an EMBL/GenBank/DDBJ whole genome shotgun (WGS) entry which is preliminary data.</text>
</comment>
<proteinExistence type="predicted"/>
<accession>A0A840MWH6</accession>
<organism evidence="5 6">
    <name type="scientific">Chitinivorax tropicus</name>
    <dbReference type="NCBI Taxonomy" id="714531"/>
    <lineage>
        <taxon>Bacteria</taxon>
        <taxon>Pseudomonadati</taxon>
        <taxon>Pseudomonadota</taxon>
        <taxon>Betaproteobacteria</taxon>
        <taxon>Chitinivorax</taxon>
    </lineage>
</organism>
<dbReference type="PROSITE" id="PS01124">
    <property type="entry name" value="HTH_ARAC_FAMILY_2"/>
    <property type="match status" value="1"/>
</dbReference>
<dbReference type="PANTHER" id="PTHR46796">
    <property type="entry name" value="HTH-TYPE TRANSCRIPTIONAL ACTIVATOR RHAS-RELATED"/>
    <property type="match status" value="1"/>
</dbReference>
<gene>
    <name evidence="5" type="ORF">HNQ59_002823</name>
</gene>
<evidence type="ECO:0000256" key="1">
    <source>
        <dbReference type="ARBA" id="ARBA00023015"/>
    </source>
</evidence>
<dbReference type="SUPFAM" id="SSF55785">
    <property type="entry name" value="PYP-like sensor domain (PAS domain)"/>
    <property type="match status" value="1"/>
</dbReference>
<reference evidence="5 6" key="1">
    <citation type="submission" date="2020-08" db="EMBL/GenBank/DDBJ databases">
        <title>Genomic Encyclopedia of Type Strains, Phase IV (KMG-IV): sequencing the most valuable type-strain genomes for metagenomic binning, comparative biology and taxonomic classification.</title>
        <authorList>
            <person name="Goeker M."/>
        </authorList>
    </citation>
    <scope>NUCLEOTIDE SEQUENCE [LARGE SCALE GENOMIC DNA]</scope>
    <source>
        <strain evidence="5 6">DSM 27165</strain>
    </source>
</reference>
<dbReference type="Gene3D" id="3.30.450.20">
    <property type="entry name" value="PAS domain"/>
    <property type="match status" value="1"/>
</dbReference>
<dbReference type="Pfam" id="PF12833">
    <property type="entry name" value="HTH_18"/>
    <property type="match status" value="1"/>
</dbReference>
<dbReference type="InterPro" id="IPR050204">
    <property type="entry name" value="AraC_XylS_family_regulators"/>
</dbReference>
<dbReference type="AlphaFoldDB" id="A0A840MWH6"/>
<dbReference type="InterPro" id="IPR013656">
    <property type="entry name" value="PAS_4"/>
</dbReference>
<dbReference type="RefSeq" id="WP_184040522.1">
    <property type="nucleotide sequence ID" value="NZ_JACHHY010000017.1"/>
</dbReference>